<protein>
    <submittedName>
        <fullName evidence="1">Uncharacterized protein</fullName>
    </submittedName>
</protein>
<dbReference type="Proteomes" id="UP001056610">
    <property type="component" value="Chromosome"/>
</dbReference>
<reference evidence="1" key="1">
    <citation type="submission" date="2022-05" db="EMBL/GenBank/DDBJ databases">
        <title>A methanotrophic Mycobacterium dominates a cave microbial ecosystem.</title>
        <authorList>
            <person name="Van Spanning R.J.M."/>
            <person name="Guan Q."/>
            <person name="Melkonian C."/>
            <person name="Gallant J."/>
            <person name="Polerecky L."/>
            <person name="Flot J.-F."/>
            <person name="Brandt B.W."/>
            <person name="Braster M."/>
            <person name="Iturbe Espinoza P."/>
            <person name="Aerts J."/>
            <person name="Meima-Franke M."/>
            <person name="Piersma S.R."/>
            <person name="Bunduc C."/>
            <person name="Ummels R."/>
            <person name="Pain A."/>
            <person name="Fleming E.J."/>
            <person name="van der Wel N."/>
            <person name="Gherman V.D."/>
            <person name="Sarbu S.M."/>
            <person name="Bodelier P.L.E."/>
            <person name="Bitter W."/>
        </authorList>
    </citation>
    <scope>NUCLEOTIDE SEQUENCE</scope>
    <source>
        <strain evidence="1">Sulfur Cave</strain>
    </source>
</reference>
<evidence type="ECO:0000313" key="2">
    <source>
        <dbReference type="Proteomes" id="UP001056610"/>
    </source>
</evidence>
<evidence type="ECO:0000313" key="1">
    <source>
        <dbReference type="EMBL" id="UQX11302.1"/>
    </source>
</evidence>
<keyword evidence="2" id="KW-1185">Reference proteome</keyword>
<name>A0ABY4QM31_9MYCO</name>
<proteinExistence type="predicted"/>
<organism evidence="1 2">
    <name type="scientific">Candidatus Mycobacterium methanotrophicum</name>
    <dbReference type="NCBI Taxonomy" id="2943498"/>
    <lineage>
        <taxon>Bacteria</taxon>
        <taxon>Bacillati</taxon>
        <taxon>Actinomycetota</taxon>
        <taxon>Actinomycetes</taxon>
        <taxon>Mycobacteriales</taxon>
        <taxon>Mycobacteriaceae</taxon>
        <taxon>Mycobacterium</taxon>
    </lineage>
</organism>
<dbReference type="EMBL" id="CP097320">
    <property type="protein sequence ID" value="UQX11302.1"/>
    <property type="molecule type" value="Genomic_DNA"/>
</dbReference>
<accession>A0ABY4QM31</accession>
<dbReference type="RefSeq" id="WP_219070915.1">
    <property type="nucleotide sequence ID" value="NZ_CAJUXY010000165.1"/>
</dbReference>
<gene>
    <name evidence="1" type="ORF">M5I08_01815</name>
</gene>
<sequence length="45" mass="4942">MKITAATAAELKILTAAPDGPGTDIAHSLHQFSLDARPRYRHIWV</sequence>